<organism evidence="3 4">
    <name type="scientific">Aphanomyces stellatus</name>
    <dbReference type="NCBI Taxonomy" id="120398"/>
    <lineage>
        <taxon>Eukaryota</taxon>
        <taxon>Sar</taxon>
        <taxon>Stramenopiles</taxon>
        <taxon>Oomycota</taxon>
        <taxon>Saprolegniomycetes</taxon>
        <taxon>Saprolegniales</taxon>
        <taxon>Verrucalvaceae</taxon>
        <taxon>Aphanomyces</taxon>
    </lineage>
</organism>
<evidence type="ECO:0000313" key="2">
    <source>
        <dbReference type="EMBL" id="KAF0683602.1"/>
    </source>
</evidence>
<proteinExistence type="predicted"/>
<dbReference type="Gene3D" id="2.30.29.30">
    <property type="entry name" value="Pleckstrin-homology domain (PH domain)/Phosphotyrosine-binding domain (PTB)"/>
    <property type="match status" value="1"/>
</dbReference>
<accession>A0A485LRC2</accession>
<feature type="region of interest" description="Disordered" evidence="1">
    <location>
        <begin position="351"/>
        <end position="378"/>
    </location>
</feature>
<evidence type="ECO:0000313" key="4">
    <source>
        <dbReference type="Proteomes" id="UP000332933"/>
    </source>
</evidence>
<gene>
    <name evidence="3" type="primary">Aste57867_24368</name>
    <name evidence="2" type="ORF">As57867_024292</name>
    <name evidence="3" type="ORF">ASTE57867_24368</name>
</gene>
<sequence length="378" mass="42098">MDDSRLRSQNALTSAVLSRIAIPKLASIRLPKTQRSPRKSRGDAVLSMEATDARLRSNRTPRASRLSKAWDAIRPSSPLVTVSTQEKAIEVDLAATYIQKWYRARRDVRFHKLTVTLLALLKQLDRDMILFWKLLHEGLTVTKYTYSGKAKSRRIVCLSPDCERLILGKPVTNSVRGLFRPSQRLLPTEKGIYLRDIADIRAGVATYTLSHSPLLPSADKCFAILGSERTFSLELPSRAARDQAVNRFRVIMDVLQGPNCVLASRQWKTPDMPTGISAEKLDCVYAFLLAGLHVRYVNAHGGLADGVLFVDLATKRLLCLDAKRQYPSPCTKGGLALDDIAEIRKGVNTHGFSQMRLPTSPPPPIPEARQNDICDEAT</sequence>
<evidence type="ECO:0000313" key="3">
    <source>
        <dbReference type="EMBL" id="VFU01008.1"/>
    </source>
</evidence>
<dbReference type="Proteomes" id="UP000332933">
    <property type="component" value="Unassembled WGS sequence"/>
</dbReference>
<dbReference type="EMBL" id="VJMH01007388">
    <property type="protein sequence ID" value="KAF0683602.1"/>
    <property type="molecule type" value="Genomic_DNA"/>
</dbReference>
<dbReference type="InterPro" id="IPR011993">
    <property type="entry name" value="PH-like_dom_sf"/>
</dbReference>
<keyword evidence="4" id="KW-1185">Reference proteome</keyword>
<dbReference type="AlphaFoldDB" id="A0A485LRC2"/>
<dbReference type="EMBL" id="CAADRA010007414">
    <property type="protein sequence ID" value="VFU01008.1"/>
    <property type="molecule type" value="Genomic_DNA"/>
</dbReference>
<reference evidence="2" key="2">
    <citation type="submission" date="2019-06" db="EMBL/GenBank/DDBJ databases">
        <title>Genomics analysis of Aphanomyces spp. identifies a new class of oomycete effector associated with host adaptation.</title>
        <authorList>
            <person name="Gaulin E."/>
        </authorList>
    </citation>
    <scope>NUCLEOTIDE SEQUENCE</scope>
    <source>
        <strain evidence="2">CBS 578.67</strain>
    </source>
</reference>
<dbReference type="OrthoDB" id="74517at2759"/>
<evidence type="ECO:0000256" key="1">
    <source>
        <dbReference type="SAM" id="MobiDB-lite"/>
    </source>
</evidence>
<reference evidence="3 4" key="1">
    <citation type="submission" date="2019-03" db="EMBL/GenBank/DDBJ databases">
        <authorList>
            <person name="Gaulin E."/>
            <person name="Dumas B."/>
        </authorList>
    </citation>
    <scope>NUCLEOTIDE SEQUENCE [LARGE SCALE GENOMIC DNA]</scope>
    <source>
        <strain evidence="3">CBS 568.67</strain>
    </source>
</reference>
<protein>
    <submittedName>
        <fullName evidence="3">Aste57867_24368 protein</fullName>
    </submittedName>
</protein>
<name>A0A485LRC2_9STRA</name>